<dbReference type="PANTHER" id="PTHR11947">
    <property type="entry name" value="PYRUVATE DEHYDROGENASE KINASE"/>
    <property type="match status" value="1"/>
</dbReference>
<evidence type="ECO:0000256" key="7">
    <source>
        <dbReference type="RuleBase" id="RU366032"/>
    </source>
</evidence>
<sequence length="433" mass="48595">MFKSGNGHLPIACGIKTIRRVIHHQPSALLFYQNRQLELYAAKEAKRLTLRQLVYFGRHMNEERLITSANYVRTELPIRIAHRLRDLQALPYVVVTQEGVAKVYELYWSAFEKLRNYPPVTSLEENDQFCKFVGTLLNEHAPVIPNLSLGLSLASPHLPPDELDSFMRRMLISRISRRVLAEHHIALSDTFSGRGRETNGEPHVGIIFTGLNVKRSVERCARLLKESPLWSMSSSGPRDSSQLPEVKIDGHSSTTFAYIREHLEYIVFELLKNSMLATYSKHQNESSIPPIHVTIAAGEHDVGIRISDQGGGLAFRDQLSKASDLFSFSHVRNSTRLEDSRIGALRTASENGLRATVDEQVGNWHKAHAKDPTASDTISHELLQPRIGIGLPMSNIYATYFGGTLDLVSLDGWGTDVYLRLPKLGTNLEGIEV</sequence>
<evidence type="ECO:0000259" key="8">
    <source>
        <dbReference type="Pfam" id="PF10436"/>
    </source>
</evidence>
<dbReference type="SUPFAM" id="SSF55874">
    <property type="entry name" value="ATPase domain of HSP90 chaperone/DNA topoisomerase II/histidine kinase"/>
    <property type="match status" value="1"/>
</dbReference>
<reference evidence="9" key="1">
    <citation type="submission" date="2021-02" db="EMBL/GenBank/DDBJ databases">
        <title>Psilocybe cubensis genome.</title>
        <authorList>
            <person name="Mckernan K.J."/>
            <person name="Crawford S."/>
            <person name="Trippe A."/>
            <person name="Kane L.T."/>
            <person name="Mclaughlin S."/>
        </authorList>
    </citation>
    <scope>NUCLEOTIDE SEQUENCE [LARGE SCALE GENOMIC DNA]</scope>
    <source>
        <strain evidence="9">MGC-MH-2018</strain>
    </source>
</reference>
<evidence type="ECO:0000256" key="4">
    <source>
        <dbReference type="ARBA" id="ARBA00022777"/>
    </source>
</evidence>
<keyword evidence="3 7" id="KW-0547">Nucleotide-binding</keyword>
<dbReference type="InterPro" id="IPR036890">
    <property type="entry name" value="HATPase_C_sf"/>
</dbReference>
<proteinExistence type="inferred from homology"/>
<name>A0A8H7XWY6_PSICU</name>
<dbReference type="OrthoDB" id="3264224at2759"/>
<keyword evidence="4 7" id="KW-0418">Kinase</keyword>
<keyword evidence="2 7" id="KW-0808">Transferase</keyword>
<dbReference type="EMBL" id="JAFIQS010000005">
    <property type="protein sequence ID" value="KAG5169241.1"/>
    <property type="molecule type" value="Genomic_DNA"/>
</dbReference>
<evidence type="ECO:0000256" key="6">
    <source>
        <dbReference type="ARBA" id="ARBA00023128"/>
    </source>
</evidence>
<keyword evidence="5 7" id="KW-0067">ATP-binding</keyword>
<dbReference type="GO" id="GO:0010906">
    <property type="term" value="P:regulation of glucose metabolic process"/>
    <property type="evidence" value="ECO:0007669"/>
    <property type="project" value="TreeGrafter"/>
</dbReference>
<dbReference type="InterPro" id="IPR036784">
    <property type="entry name" value="AK/P_DHK_N_sf"/>
</dbReference>
<dbReference type="SUPFAM" id="SSF69012">
    <property type="entry name" value="alpha-ketoacid dehydrogenase kinase, N-terminal domain"/>
    <property type="match status" value="1"/>
</dbReference>
<dbReference type="GO" id="GO:0005524">
    <property type="term" value="F:ATP binding"/>
    <property type="evidence" value="ECO:0007669"/>
    <property type="project" value="UniProtKB-UniRule"/>
</dbReference>
<comment type="caution">
    <text evidence="9">The sequence shown here is derived from an EMBL/GenBank/DDBJ whole genome shotgun (WGS) entry which is preliminary data.</text>
</comment>
<dbReference type="Gene3D" id="1.20.140.20">
    <property type="entry name" value="Alpha-ketoacid/pyruvate dehydrogenase kinase, N-terminal domain"/>
    <property type="match status" value="1"/>
</dbReference>
<organism evidence="9">
    <name type="scientific">Psilocybe cubensis</name>
    <name type="common">Psychedelic mushroom</name>
    <name type="synonym">Stropharia cubensis</name>
    <dbReference type="NCBI Taxonomy" id="181762"/>
    <lineage>
        <taxon>Eukaryota</taxon>
        <taxon>Fungi</taxon>
        <taxon>Dikarya</taxon>
        <taxon>Basidiomycota</taxon>
        <taxon>Agaricomycotina</taxon>
        <taxon>Agaricomycetes</taxon>
        <taxon>Agaricomycetidae</taxon>
        <taxon>Agaricales</taxon>
        <taxon>Agaricineae</taxon>
        <taxon>Strophariaceae</taxon>
        <taxon>Psilocybe</taxon>
    </lineage>
</organism>
<evidence type="ECO:0000256" key="3">
    <source>
        <dbReference type="ARBA" id="ARBA00022741"/>
    </source>
</evidence>
<dbReference type="PANTHER" id="PTHR11947:SF25">
    <property type="entry name" value="[PYRUVATE DEHYDROGENASE (ACETYL-TRANSFERRING)] KINASE 2, MITOCHONDRIAL"/>
    <property type="match status" value="1"/>
</dbReference>
<keyword evidence="6 7" id="KW-0496">Mitochondrion</keyword>
<evidence type="ECO:0000256" key="2">
    <source>
        <dbReference type="ARBA" id="ARBA00022679"/>
    </source>
</evidence>
<dbReference type="EC" id="2.7.11.-" evidence="7"/>
<evidence type="ECO:0000256" key="5">
    <source>
        <dbReference type="ARBA" id="ARBA00022840"/>
    </source>
</evidence>
<dbReference type="Pfam" id="PF10436">
    <property type="entry name" value="BCDHK_Adom3"/>
    <property type="match status" value="1"/>
</dbReference>
<feature type="domain" description="Branched-chain alpha-ketoacid dehydrogenase kinase/Pyruvate dehydrogenase kinase N-terminal" evidence="8">
    <location>
        <begin position="47"/>
        <end position="207"/>
    </location>
</feature>
<dbReference type="GO" id="GO:0004740">
    <property type="term" value="F:pyruvate dehydrogenase (acetyl-transferring) kinase activity"/>
    <property type="evidence" value="ECO:0007669"/>
    <property type="project" value="TreeGrafter"/>
</dbReference>
<comment type="subcellular location">
    <subcellularLocation>
        <location evidence="7">Mitochondrion matrix</location>
    </subcellularLocation>
</comment>
<dbReference type="InterPro" id="IPR039028">
    <property type="entry name" value="BCKD/PDK"/>
</dbReference>
<dbReference type="Gene3D" id="3.30.565.10">
    <property type="entry name" value="Histidine kinase-like ATPase, C-terminal domain"/>
    <property type="match status" value="1"/>
</dbReference>
<gene>
    <name evidence="9" type="ORF">JR316_005797</name>
</gene>
<evidence type="ECO:0000256" key="1">
    <source>
        <dbReference type="ARBA" id="ARBA00006155"/>
    </source>
</evidence>
<dbReference type="GO" id="GO:0005759">
    <property type="term" value="C:mitochondrial matrix"/>
    <property type="evidence" value="ECO:0007669"/>
    <property type="project" value="UniProtKB-SubCell"/>
</dbReference>
<evidence type="ECO:0000313" key="9">
    <source>
        <dbReference type="EMBL" id="KAG5169241.1"/>
    </source>
</evidence>
<accession>A0A8H7XWY6</accession>
<dbReference type="AlphaFoldDB" id="A0A8H7XWY6"/>
<comment type="similarity">
    <text evidence="1 7">Belongs to the PDK/BCKDK protein kinase family.</text>
</comment>
<protein>
    <recommendedName>
        <fullName evidence="7">Protein-serine/threonine kinase</fullName>
        <ecNumber evidence="7">2.7.11.-</ecNumber>
    </recommendedName>
</protein>
<dbReference type="InterPro" id="IPR018955">
    <property type="entry name" value="BCDHK/PDK_N"/>
</dbReference>